<comment type="caution">
    <text evidence="2">The sequence shown here is derived from an EMBL/GenBank/DDBJ whole genome shotgun (WGS) entry which is preliminary data.</text>
</comment>
<accession>A0ABX1JIY4</accession>
<dbReference type="InterPro" id="IPR005031">
    <property type="entry name" value="COQ10_START"/>
</dbReference>
<evidence type="ECO:0000313" key="3">
    <source>
        <dbReference type="Proteomes" id="UP000715441"/>
    </source>
</evidence>
<evidence type="ECO:0000259" key="1">
    <source>
        <dbReference type="Pfam" id="PF03364"/>
    </source>
</evidence>
<dbReference type="EMBL" id="JAAXLS010000066">
    <property type="protein sequence ID" value="NKQ58794.1"/>
    <property type="molecule type" value="Genomic_DNA"/>
</dbReference>
<gene>
    <name evidence="2" type="ORF">HFP15_38725</name>
</gene>
<dbReference type="Pfam" id="PF03364">
    <property type="entry name" value="Polyketide_cyc"/>
    <property type="match status" value="1"/>
</dbReference>
<reference evidence="2 3" key="1">
    <citation type="submission" date="2020-04" db="EMBL/GenBank/DDBJ databases">
        <title>Novel species.</title>
        <authorList>
            <person name="Teo W.F.A."/>
            <person name="Lipun K."/>
            <person name="Srisuk N."/>
            <person name="Duangmal K."/>
        </authorList>
    </citation>
    <scope>NUCLEOTIDE SEQUENCE [LARGE SCALE GENOMIC DNA]</scope>
    <source>
        <strain evidence="2 3">K13G38</strain>
    </source>
</reference>
<dbReference type="Gene3D" id="3.30.530.20">
    <property type="match status" value="1"/>
</dbReference>
<dbReference type="Proteomes" id="UP000715441">
    <property type="component" value="Unassembled WGS sequence"/>
</dbReference>
<sequence>MALNSYRFRDVWLVPAPAPAVFQAVVDLAGYPQWWPDVRSVVQIDEDTAEIVCQATLPYRLVVRMRRAEENETAGRLAVHLDGDLRGSLAARVSSHAIGAMLDIHQDVVATKHLLRMFAPVARPLFRVNHALMMRRGRRGLCARLTP</sequence>
<organism evidence="2 3">
    <name type="scientific">Amycolatopsis acididurans</name>
    <dbReference type="NCBI Taxonomy" id="2724524"/>
    <lineage>
        <taxon>Bacteria</taxon>
        <taxon>Bacillati</taxon>
        <taxon>Actinomycetota</taxon>
        <taxon>Actinomycetes</taxon>
        <taxon>Pseudonocardiales</taxon>
        <taxon>Pseudonocardiaceae</taxon>
        <taxon>Amycolatopsis</taxon>
    </lineage>
</organism>
<dbReference type="InterPro" id="IPR023393">
    <property type="entry name" value="START-like_dom_sf"/>
</dbReference>
<feature type="domain" description="Coenzyme Q-binding protein COQ10 START" evidence="1">
    <location>
        <begin position="14"/>
        <end position="72"/>
    </location>
</feature>
<evidence type="ECO:0000313" key="2">
    <source>
        <dbReference type="EMBL" id="NKQ58794.1"/>
    </source>
</evidence>
<dbReference type="SUPFAM" id="SSF55961">
    <property type="entry name" value="Bet v1-like"/>
    <property type="match status" value="1"/>
</dbReference>
<protein>
    <submittedName>
        <fullName evidence="2">Polyketide cyclase</fullName>
    </submittedName>
</protein>
<proteinExistence type="predicted"/>
<name>A0ABX1JIY4_9PSEU</name>
<dbReference type="RefSeq" id="WP_168522963.1">
    <property type="nucleotide sequence ID" value="NZ_JAAXLS010000066.1"/>
</dbReference>
<keyword evidence="3" id="KW-1185">Reference proteome</keyword>